<keyword evidence="3" id="KW-0862">Zinc</keyword>
<dbReference type="InterPro" id="IPR006913">
    <property type="entry name" value="CENP-V/GFA"/>
</dbReference>
<name>A0A0D6P8C0_9PROT</name>
<dbReference type="SUPFAM" id="SSF51316">
    <property type="entry name" value="Mss4-like"/>
    <property type="match status" value="1"/>
</dbReference>
<comment type="caution">
    <text evidence="5">The sequence shown here is derived from an EMBL/GenBank/DDBJ whole genome shotgun (WGS) entry which is preliminary data.</text>
</comment>
<evidence type="ECO:0000313" key="6">
    <source>
        <dbReference type="Proteomes" id="UP000032680"/>
    </source>
</evidence>
<evidence type="ECO:0000256" key="3">
    <source>
        <dbReference type="ARBA" id="ARBA00022833"/>
    </source>
</evidence>
<dbReference type="EMBL" id="BANB01000323">
    <property type="protein sequence ID" value="GAN77453.1"/>
    <property type="molecule type" value="Genomic_DNA"/>
</dbReference>
<protein>
    <recommendedName>
        <fullName evidence="4">CENP-V/GFA domain-containing protein</fullName>
    </recommendedName>
</protein>
<dbReference type="GO" id="GO:0016846">
    <property type="term" value="F:carbon-sulfur lyase activity"/>
    <property type="evidence" value="ECO:0007669"/>
    <property type="project" value="InterPro"/>
</dbReference>
<feature type="domain" description="CENP-V/GFA" evidence="4">
    <location>
        <begin position="4"/>
        <end position="33"/>
    </location>
</feature>
<dbReference type="Gene3D" id="3.90.1590.10">
    <property type="entry name" value="glutathione-dependent formaldehyde- activating enzyme (gfa)"/>
    <property type="match status" value="1"/>
</dbReference>
<sequence>MTVIACACGEVRLEAGGPPMMTVVCHCTSCRTAGRAFDARSPVAPIVDAAGGTAVVLWRKDRLRCVAGGARLSAHRLAPDAPSRRMVAACCQTPMFGDFTKGFWVSVYRGRVADAPAPSMRVMTEDAPDGTVFPDDGVPRYRSRPVRFLFNLLTTWAALGFRKPRLAGVPD</sequence>
<keyword evidence="6" id="KW-1185">Reference proteome</keyword>
<dbReference type="Pfam" id="PF04828">
    <property type="entry name" value="GFA"/>
    <property type="match status" value="1"/>
</dbReference>
<dbReference type="InterPro" id="IPR011057">
    <property type="entry name" value="Mss4-like_sf"/>
</dbReference>
<evidence type="ECO:0000259" key="4">
    <source>
        <dbReference type="Pfam" id="PF04828"/>
    </source>
</evidence>
<dbReference type="OrthoDB" id="7268727at2"/>
<reference evidence="5 6" key="1">
    <citation type="submission" date="2012-11" db="EMBL/GenBank/DDBJ databases">
        <title>Whole genome sequence of Acidisphaera rubrifaciens HS-AP3.</title>
        <authorList>
            <person name="Azuma Y."/>
            <person name="Higashiura N."/>
            <person name="Hirakawa H."/>
            <person name="Matsushita K."/>
        </authorList>
    </citation>
    <scope>NUCLEOTIDE SEQUENCE [LARGE SCALE GENOMIC DNA]</scope>
    <source>
        <strain evidence="5 6">HS-AP3</strain>
    </source>
</reference>
<gene>
    <name evidence="5" type="ORF">Asru_0323_05</name>
</gene>
<evidence type="ECO:0000313" key="5">
    <source>
        <dbReference type="EMBL" id="GAN77453.1"/>
    </source>
</evidence>
<dbReference type="GO" id="GO:0046872">
    <property type="term" value="F:metal ion binding"/>
    <property type="evidence" value="ECO:0007669"/>
    <property type="project" value="UniProtKB-KW"/>
</dbReference>
<accession>A0A0D6P8C0</accession>
<dbReference type="AlphaFoldDB" id="A0A0D6P8C0"/>
<evidence type="ECO:0000256" key="1">
    <source>
        <dbReference type="ARBA" id="ARBA00005495"/>
    </source>
</evidence>
<organism evidence="5 6">
    <name type="scientific">Acidisphaera rubrifaciens HS-AP3</name>
    <dbReference type="NCBI Taxonomy" id="1231350"/>
    <lineage>
        <taxon>Bacteria</taxon>
        <taxon>Pseudomonadati</taxon>
        <taxon>Pseudomonadota</taxon>
        <taxon>Alphaproteobacteria</taxon>
        <taxon>Acetobacterales</taxon>
        <taxon>Acetobacteraceae</taxon>
        <taxon>Acidisphaera</taxon>
    </lineage>
</organism>
<dbReference type="RefSeq" id="WP_048861534.1">
    <property type="nucleotide sequence ID" value="NZ_BANB01000323.1"/>
</dbReference>
<comment type="similarity">
    <text evidence="1">Belongs to the Gfa family.</text>
</comment>
<proteinExistence type="inferred from homology"/>
<keyword evidence="2" id="KW-0479">Metal-binding</keyword>
<evidence type="ECO:0000256" key="2">
    <source>
        <dbReference type="ARBA" id="ARBA00022723"/>
    </source>
</evidence>
<dbReference type="Proteomes" id="UP000032680">
    <property type="component" value="Unassembled WGS sequence"/>
</dbReference>